<gene>
    <name evidence="3" type="ORF">ENL19_01675</name>
</gene>
<organism evidence="3">
    <name type="scientific">candidate division WOR-3 bacterium</name>
    <dbReference type="NCBI Taxonomy" id="2052148"/>
    <lineage>
        <taxon>Bacteria</taxon>
        <taxon>Bacteria division WOR-3</taxon>
    </lineage>
</organism>
<sequence length="72" mass="8638">MIISIEDVWRIDHNKYRAIIVMAKEAERLNRARTTEELEEIEDKDKKITIAAMERFKENKIKYKTIKPDEST</sequence>
<dbReference type="InterPro" id="IPR036161">
    <property type="entry name" value="RPB6/omega-like_sf"/>
</dbReference>
<proteinExistence type="predicted"/>
<keyword evidence="1" id="KW-0240">DNA-directed RNA polymerase</keyword>
<dbReference type="Proteomes" id="UP000886110">
    <property type="component" value="Unassembled WGS sequence"/>
</dbReference>
<dbReference type="SUPFAM" id="SSF63562">
    <property type="entry name" value="RPB6/omega subunit-like"/>
    <property type="match status" value="1"/>
</dbReference>
<comment type="caution">
    <text evidence="3">The sequence shown here is derived from an EMBL/GenBank/DDBJ whole genome shotgun (WGS) entry which is preliminary data.</text>
</comment>
<dbReference type="Gene3D" id="3.90.940.10">
    <property type="match status" value="1"/>
</dbReference>
<dbReference type="AlphaFoldDB" id="A0A7C5HN66"/>
<protein>
    <recommendedName>
        <fullName evidence="4">DNA-directed RNA polymerase subunit omega</fullName>
    </recommendedName>
</protein>
<dbReference type="EMBL" id="DRTB01000123">
    <property type="protein sequence ID" value="HHE04755.1"/>
    <property type="molecule type" value="Genomic_DNA"/>
</dbReference>
<evidence type="ECO:0000256" key="1">
    <source>
        <dbReference type="ARBA" id="ARBA00022478"/>
    </source>
</evidence>
<dbReference type="GO" id="GO:0006351">
    <property type="term" value="P:DNA-templated transcription"/>
    <property type="evidence" value="ECO:0007669"/>
    <property type="project" value="InterPro"/>
</dbReference>
<accession>A0A7C5HN66</accession>
<evidence type="ECO:0008006" key="4">
    <source>
        <dbReference type="Google" id="ProtNLM"/>
    </source>
</evidence>
<dbReference type="GO" id="GO:0003899">
    <property type="term" value="F:DNA-directed RNA polymerase activity"/>
    <property type="evidence" value="ECO:0007669"/>
    <property type="project" value="InterPro"/>
</dbReference>
<evidence type="ECO:0000256" key="2">
    <source>
        <dbReference type="ARBA" id="ARBA00023163"/>
    </source>
</evidence>
<name>A0A7C5HN66_UNCW3</name>
<keyword evidence="2" id="KW-0804">Transcription</keyword>
<reference evidence="3" key="1">
    <citation type="journal article" date="2020" name="mSystems">
        <title>Genome- and Community-Level Interaction Insights into Carbon Utilization and Element Cycling Functions of Hydrothermarchaeota in Hydrothermal Sediment.</title>
        <authorList>
            <person name="Zhou Z."/>
            <person name="Liu Y."/>
            <person name="Xu W."/>
            <person name="Pan J."/>
            <person name="Luo Z.H."/>
            <person name="Li M."/>
        </authorList>
    </citation>
    <scope>NUCLEOTIDE SEQUENCE [LARGE SCALE GENOMIC DNA]</scope>
    <source>
        <strain evidence="3">HyVt-74</strain>
    </source>
</reference>
<evidence type="ECO:0000313" key="3">
    <source>
        <dbReference type="EMBL" id="HHE04755.1"/>
    </source>
</evidence>
<dbReference type="GO" id="GO:0000428">
    <property type="term" value="C:DNA-directed RNA polymerase complex"/>
    <property type="evidence" value="ECO:0007669"/>
    <property type="project" value="UniProtKB-KW"/>
</dbReference>
<dbReference type="GO" id="GO:0003677">
    <property type="term" value="F:DNA binding"/>
    <property type="evidence" value="ECO:0007669"/>
    <property type="project" value="InterPro"/>
</dbReference>